<dbReference type="InterPro" id="IPR037523">
    <property type="entry name" value="VOC_core"/>
</dbReference>
<dbReference type="OrthoDB" id="9800438at2"/>
<dbReference type="Proteomes" id="UP000307790">
    <property type="component" value="Unassembled WGS sequence"/>
</dbReference>
<gene>
    <name evidence="2" type="ORF">FE810_03115</name>
</gene>
<dbReference type="Pfam" id="PF00903">
    <property type="entry name" value="Glyoxalase"/>
    <property type="match status" value="1"/>
</dbReference>
<accession>A0A5R9IZE4</accession>
<protein>
    <submittedName>
        <fullName evidence="2">VOC family protein</fullName>
    </submittedName>
</protein>
<reference evidence="2 3" key="1">
    <citation type="submission" date="2019-05" db="EMBL/GenBank/DDBJ databases">
        <title>Genome sequences of Thalassotalea litorea 1K03283.</title>
        <authorList>
            <person name="Zhang D."/>
        </authorList>
    </citation>
    <scope>NUCLEOTIDE SEQUENCE [LARGE SCALE GENOMIC DNA]</scope>
    <source>
        <strain evidence="2 3">MCCC 1K03283</strain>
    </source>
</reference>
<dbReference type="EMBL" id="VCBC01000003">
    <property type="protein sequence ID" value="TLU67288.1"/>
    <property type="molecule type" value="Genomic_DNA"/>
</dbReference>
<dbReference type="CDD" id="cd07262">
    <property type="entry name" value="VOC_like"/>
    <property type="match status" value="1"/>
</dbReference>
<sequence>MSAKNKMLKQAQKSICHLSLGCNDLSKMIEFYRAVLATLDIEQVAEHSAAVAFGKGYPTFWLQKPFNDQKATVGNGSHIGFMSTSKSQVENFYKTALAMGGRCNGKPGPRKDYGDAYYGCFIIDPEGHRIEASFWDFELAEALKHS</sequence>
<dbReference type="Gene3D" id="3.10.180.10">
    <property type="entry name" value="2,3-Dihydroxybiphenyl 1,2-Dioxygenase, domain 1"/>
    <property type="match status" value="1"/>
</dbReference>
<proteinExistence type="predicted"/>
<evidence type="ECO:0000313" key="2">
    <source>
        <dbReference type="EMBL" id="TLU67288.1"/>
    </source>
</evidence>
<dbReference type="PANTHER" id="PTHR35006">
    <property type="entry name" value="GLYOXALASE FAMILY PROTEIN (AFU_ORTHOLOGUE AFUA_5G14830)"/>
    <property type="match status" value="1"/>
</dbReference>
<organism evidence="2 3">
    <name type="scientific">Thalassotalea litorea</name>
    <dbReference type="NCBI Taxonomy" id="2020715"/>
    <lineage>
        <taxon>Bacteria</taxon>
        <taxon>Pseudomonadati</taxon>
        <taxon>Pseudomonadota</taxon>
        <taxon>Gammaproteobacteria</taxon>
        <taxon>Alteromonadales</taxon>
        <taxon>Colwelliaceae</taxon>
        <taxon>Thalassotalea</taxon>
    </lineage>
</organism>
<evidence type="ECO:0000259" key="1">
    <source>
        <dbReference type="PROSITE" id="PS51819"/>
    </source>
</evidence>
<name>A0A5R9IZE4_9GAMM</name>
<dbReference type="PANTHER" id="PTHR35006:SF4">
    <property type="entry name" value="BLR7706 PROTEIN"/>
    <property type="match status" value="1"/>
</dbReference>
<dbReference type="InterPro" id="IPR004360">
    <property type="entry name" value="Glyas_Fos-R_dOase_dom"/>
</dbReference>
<feature type="domain" description="VOC" evidence="1">
    <location>
        <begin position="14"/>
        <end position="135"/>
    </location>
</feature>
<keyword evidence="3" id="KW-1185">Reference proteome</keyword>
<evidence type="ECO:0000313" key="3">
    <source>
        <dbReference type="Proteomes" id="UP000307790"/>
    </source>
</evidence>
<dbReference type="InterPro" id="IPR029068">
    <property type="entry name" value="Glyas_Bleomycin-R_OHBP_Dase"/>
</dbReference>
<dbReference type="RefSeq" id="WP_138318570.1">
    <property type="nucleotide sequence ID" value="NZ_VCBC01000003.1"/>
</dbReference>
<comment type="caution">
    <text evidence="2">The sequence shown here is derived from an EMBL/GenBank/DDBJ whole genome shotgun (WGS) entry which is preliminary data.</text>
</comment>
<dbReference type="PROSITE" id="PS51819">
    <property type="entry name" value="VOC"/>
    <property type="match status" value="1"/>
</dbReference>
<dbReference type="AlphaFoldDB" id="A0A5R9IZE4"/>
<dbReference type="SUPFAM" id="SSF54593">
    <property type="entry name" value="Glyoxalase/Bleomycin resistance protein/Dihydroxybiphenyl dioxygenase"/>
    <property type="match status" value="1"/>
</dbReference>